<evidence type="ECO:0000259" key="8">
    <source>
        <dbReference type="PROSITE" id="PS50850"/>
    </source>
</evidence>
<dbReference type="GO" id="GO:0005886">
    <property type="term" value="C:plasma membrane"/>
    <property type="evidence" value="ECO:0007669"/>
    <property type="project" value="UniProtKB-SubCell"/>
</dbReference>
<feature type="transmembrane region" description="Helical" evidence="7">
    <location>
        <begin position="240"/>
        <end position="259"/>
    </location>
</feature>
<dbReference type="InterPro" id="IPR036259">
    <property type="entry name" value="MFS_trans_sf"/>
</dbReference>
<dbReference type="OrthoDB" id="5379144at2"/>
<evidence type="ECO:0000256" key="5">
    <source>
        <dbReference type="ARBA" id="ARBA00022989"/>
    </source>
</evidence>
<feature type="transmembrane region" description="Helical" evidence="7">
    <location>
        <begin position="204"/>
        <end position="228"/>
    </location>
</feature>
<comment type="subcellular location">
    <subcellularLocation>
        <location evidence="1">Cell membrane</location>
        <topology evidence="1">Multi-pass membrane protein</topology>
    </subcellularLocation>
</comment>
<evidence type="ECO:0000313" key="12">
    <source>
        <dbReference type="Proteomes" id="UP000281810"/>
    </source>
</evidence>
<feature type="transmembrane region" description="Helical" evidence="7">
    <location>
        <begin position="271"/>
        <end position="288"/>
    </location>
</feature>
<dbReference type="PRINTS" id="PR01035">
    <property type="entry name" value="TCRTETA"/>
</dbReference>
<feature type="domain" description="Major facilitator superfamily (MFS) profile" evidence="8">
    <location>
        <begin position="1"/>
        <end position="382"/>
    </location>
</feature>
<evidence type="ECO:0000313" key="11">
    <source>
        <dbReference type="Proteomes" id="UP000272316"/>
    </source>
</evidence>
<gene>
    <name evidence="9" type="ORF">EIB74_05495</name>
    <name evidence="10" type="ORF">EIB75_14485</name>
</gene>
<reference evidence="11" key="2">
    <citation type="submission" date="2018-11" db="EMBL/GenBank/DDBJ databases">
        <title>Proposal to divide the Flavobacteriaceae and reorganize its genera based on Amino Acid Identity values calculated from whole genome sequences.</title>
        <authorList>
            <person name="Nicholson A.C."/>
            <person name="Gulvik C.A."/>
            <person name="Whitney A.M."/>
            <person name="Sheth M."/>
            <person name="Batra D."/>
            <person name="Pryor J."/>
            <person name="Bernardet J.-F."/>
            <person name="Hugo C."/>
            <person name="Kampfer P."/>
            <person name="Newman J.D."/>
            <person name="McQuiston J.R."/>
        </authorList>
    </citation>
    <scope>NUCLEOTIDE SEQUENCE [LARGE SCALE GENOMIC DNA]</scope>
    <source>
        <strain evidence="11">H6466</strain>
    </source>
</reference>
<dbReference type="PANTHER" id="PTHR23517">
    <property type="entry name" value="RESISTANCE PROTEIN MDTM, PUTATIVE-RELATED-RELATED"/>
    <property type="match status" value="1"/>
</dbReference>
<evidence type="ECO:0000256" key="3">
    <source>
        <dbReference type="ARBA" id="ARBA00022475"/>
    </source>
</evidence>
<protein>
    <submittedName>
        <fullName evidence="9">MFS transporter</fullName>
    </submittedName>
</protein>
<dbReference type="Pfam" id="PF07690">
    <property type="entry name" value="MFS_1"/>
    <property type="match status" value="1"/>
</dbReference>
<feature type="transmembrane region" description="Helical" evidence="7">
    <location>
        <begin position="67"/>
        <end position="94"/>
    </location>
</feature>
<feature type="transmembrane region" description="Helical" evidence="7">
    <location>
        <begin position="359"/>
        <end position="378"/>
    </location>
</feature>
<dbReference type="Gene3D" id="1.20.1250.20">
    <property type="entry name" value="MFS general substrate transporter like domains"/>
    <property type="match status" value="1"/>
</dbReference>
<organism evidence="9 12">
    <name type="scientific">Epilithonimonas vandammei</name>
    <dbReference type="NCBI Taxonomy" id="2487072"/>
    <lineage>
        <taxon>Bacteria</taxon>
        <taxon>Pseudomonadati</taxon>
        <taxon>Bacteroidota</taxon>
        <taxon>Flavobacteriia</taxon>
        <taxon>Flavobacteriales</taxon>
        <taxon>Weeksellaceae</taxon>
        <taxon>Chryseobacterium group</taxon>
        <taxon>Epilithonimonas</taxon>
    </lineage>
</organism>
<dbReference type="AlphaFoldDB" id="A0A3G8Y7T1"/>
<evidence type="ECO:0000256" key="1">
    <source>
        <dbReference type="ARBA" id="ARBA00004651"/>
    </source>
</evidence>
<dbReference type="PROSITE" id="PS50850">
    <property type="entry name" value="MFS"/>
    <property type="match status" value="1"/>
</dbReference>
<feature type="transmembrane region" description="Helical" evidence="7">
    <location>
        <begin position="153"/>
        <end position="171"/>
    </location>
</feature>
<proteinExistence type="predicted"/>
<dbReference type="EMBL" id="CP034161">
    <property type="protein sequence ID" value="AZI41245.1"/>
    <property type="molecule type" value="Genomic_DNA"/>
</dbReference>
<evidence type="ECO:0000313" key="10">
    <source>
        <dbReference type="EMBL" id="AZI56777.1"/>
    </source>
</evidence>
<keyword evidence="12" id="KW-1185">Reference proteome</keyword>
<keyword evidence="3" id="KW-1003">Cell membrane</keyword>
<sequence length="384" mass="42886">MLSIVMLINRSGSMVLPFLGVYMTDHLKFSLENTGIVLSFYGIGSVLGSWLGGFLTDKFGEYYIQSWSLFLSAPIFIIMPFFSSVDMMALLIFLQSAISDTFRPANSVAITKYARPENLTKAFSLNRMAINLGFSIGPALGGILSGISYNFLFVVNGIGAVTAGIIYVIFFRRRNKIFREKKKLEPTKTIEKTVTKSPYKDYPFLLYSFLCAVFAVCFFQFFNTIPLFYKDVAKLDQSTIGFILGYSGFIIVLLEMPLVSLAERVLKIPQILSIGIIMSGVSYLLLLFGSNIPLLLLSMSILSIAEIWVLPFMSTVTALRAERGNKGAYMGLNGIAFSFSFIFTPFLGTYVVSHFGFDSLWIGSFAILMVTAFLIFWITKKMIK</sequence>
<dbReference type="InterPro" id="IPR020846">
    <property type="entry name" value="MFS_dom"/>
</dbReference>
<keyword evidence="5 7" id="KW-1133">Transmembrane helix</keyword>
<reference evidence="12" key="3">
    <citation type="submission" date="2018-11" db="EMBL/GenBank/DDBJ databases">
        <title>Proposal to divide the Flavobacteriaceae and reorganize its genera based on Amino Acid Identity values calculated from whole genome sequences.</title>
        <authorList>
            <person name="Nicholson A.C."/>
            <person name="Gulvik C.A."/>
            <person name="Whitney A.M."/>
            <person name="Humrighouse B.W."/>
            <person name="Bell M."/>
            <person name="Holmes B."/>
            <person name="Steigerwalt A.B."/>
            <person name="Villarma A."/>
            <person name="Sheth M."/>
            <person name="Batra D."/>
            <person name="Pryor J."/>
            <person name="Bernardet J.-F."/>
            <person name="Hugo C."/>
            <person name="Kampfer P."/>
            <person name="Newman J.D."/>
            <person name="McQuiston J.R."/>
        </authorList>
    </citation>
    <scope>NUCLEOTIDE SEQUENCE [LARGE SCALE GENOMIC DNA]</scope>
    <source>
        <strain evidence="12">F5649</strain>
    </source>
</reference>
<evidence type="ECO:0000313" key="9">
    <source>
        <dbReference type="EMBL" id="AZI41245.1"/>
    </source>
</evidence>
<dbReference type="InterPro" id="IPR001958">
    <property type="entry name" value="Tet-R_TetA/multi-R_MdtG-like"/>
</dbReference>
<keyword evidence="4 7" id="KW-0812">Transmembrane</keyword>
<feature type="transmembrane region" description="Helical" evidence="7">
    <location>
        <begin position="36"/>
        <end position="55"/>
    </location>
</feature>
<reference evidence="9" key="1">
    <citation type="submission" date="2018-11" db="EMBL/GenBank/DDBJ databases">
        <title>Proposal to divide the Flavobacteriaceae and reorganize its genera based on Amino Acid Identity values calculated from whole genome sequences.</title>
        <authorList>
            <person name="Nicholson A.C."/>
            <person name="Gulvik C.A."/>
            <person name="Whitney A.M."/>
            <person name="Humrighouse B.W."/>
            <person name="Bell M."/>
            <person name="Holmes B."/>
            <person name="Steigerwalt A."/>
            <person name="Villarma A."/>
            <person name="Sheth M."/>
            <person name="Batra D."/>
            <person name="Pryor J."/>
            <person name="Bernardet J.-F."/>
            <person name="Hugo C."/>
            <person name="Kampfer P."/>
            <person name="Newman J."/>
            <person name="Mcquiston J.R."/>
        </authorList>
    </citation>
    <scope>NUCLEOTIDE SEQUENCE [LARGE SCALE GENOMIC DNA]</scope>
    <source>
        <strain evidence="9">F5649</strain>
        <strain evidence="10">H6466</strain>
    </source>
</reference>
<feature type="transmembrane region" description="Helical" evidence="7">
    <location>
        <begin position="331"/>
        <end position="353"/>
    </location>
</feature>
<feature type="transmembrane region" description="Helical" evidence="7">
    <location>
        <begin position="294"/>
        <end position="319"/>
    </location>
</feature>
<dbReference type="InterPro" id="IPR011701">
    <property type="entry name" value="MFS"/>
</dbReference>
<keyword evidence="6 7" id="KW-0472">Membrane</keyword>
<dbReference type="GO" id="GO:0022857">
    <property type="term" value="F:transmembrane transporter activity"/>
    <property type="evidence" value="ECO:0007669"/>
    <property type="project" value="InterPro"/>
</dbReference>
<dbReference type="EMBL" id="CP034160">
    <property type="protein sequence ID" value="AZI56777.1"/>
    <property type="molecule type" value="Genomic_DNA"/>
</dbReference>
<evidence type="ECO:0000256" key="7">
    <source>
        <dbReference type="SAM" id="Phobius"/>
    </source>
</evidence>
<accession>A0A3G8ZJ34</accession>
<accession>A0A3G8Y7T1</accession>
<dbReference type="Proteomes" id="UP000272316">
    <property type="component" value="Chromosome"/>
</dbReference>
<dbReference type="SUPFAM" id="SSF103473">
    <property type="entry name" value="MFS general substrate transporter"/>
    <property type="match status" value="1"/>
</dbReference>
<dbReference type="KEGG" id="eva:EIB75_14485"/>
<feature type="transmembrane region" description="Helical" evidence="7">
    <location>
        <begin position="128"/>
        <end position="147"/>
    </location>
</feature>
<dbReference type="InterPro" id="IPR050171">
    <property type="entry name" value="MFS_Transporters"/>
</dbReference>
<name>A0A3G8Y7T1_9FLAO</name>
<keyword evidence="2" id="KW-0813">Transport</keyword>
<evidence type="ECO:0000256" key="2">
    <source>
        <dbReference type="ARBA" id="ARBA00022448"/>
    </source>
</evidence>
<evidence type="ECO:0000256" key="4">
    <source>
        <dbReference type="ARBA" id="ARBA00022692"/>
    </source>
</evidence>
<dbReference type="PANTHER" id="PTHR23517:SF2">
    <property type="entry name" value="MULTIDRUG RESISTANCE PROTEIN MDTH"/>
    <property type="match status" value="1"/>
</dbReference>
<dbReference type="Proteomes" id="UP000281810">
    <property type="component" value="Chromosome"/>
</dbReference>
<evidence type="ECO:0000256" key="6">
    <source>
        <dbReference type="ARBA" id="ARBA00023136"/>
    </source>
</evidence>